<feature type="region of interest" description="Disordered" evidence="3">
    <location>
        <begin position="75"/>
        <end position="107"/>
    </location>
</feature>
<reference evidence="5" key="1">
    <citation type="submission" date="2021-04" db="EMBL/GenBank/DDBJ databases">
        <title>Isolation of p-tert-butylphenol degrading bacteria Sphingobium phenoxybenzoativorans Tas13 from active sludge.</title>
        <authorList>
            <person name="Li Y."/>
        </authorList>
    </citation>
    <scope>NUCLEOTIDE SEQUENCE</scope>
    <source>
        <strain evidence="5">Tas13</strain>
    </source>
</reference>
<gene>
    <name evidence="5" type="ORF">KFK14_17770</name>
</gene>
<evidence type="ECO:0000256" key="3">
    <source>
        <dbReference type="SAM" id="MobiDB-lite"/>
    </source>
</evidence>
<dbReference type="GO" id="GO:0016818">
    <property type="term" value="F:hydrolase activity, acting on acid anhydrides, in phosphorus-containing anhydrides"/>
    <property type="evidence" value="ECO:0007669"/>
    <property type="project" value="InterPro"/>
</dbReference>
<dbReference type="Gene3D" id="3.30.70.2330">
    <property type="match status" value="1"/>
</dbReference>
<dbReference type="Proteomes" id="UP000681425">
    <property type="component" value="Chromosome"/>
</dbReference>
<protein>
    <submittedName>
        <fullName evidence="5">HIRAN domain-containing protein</fullName>
    </submittedName>
</protein>
<organism evidence="5 6">
    <name type="scientific">Sphingobium phenoxybenzoativorans</name>
    <dbReference type="NCBI Taxonomy" id="1592790"/>
    <lineage>
        <taxon>Bacteria</taxon>
        <taxon>Pseudomonadati</taxon>
        <taxon>Pseudomonadota</taxon>
        <taxon>Alphaproteobacteria</taxon>
        <taxon>Sphingomonadales</taxon>
        <taxon>Sphingomonadaceae</taxon>
        <taxon>Sphingobium</taxon>
    </lineage>
</organism>
<evidence type="ECO:0000256" key="1">
    <source>
        <dbReference type="ARBA" id="ARBA00022723"/>
    </source>
</evidence>
<evidence type="ECO:0000259" key="4">
    <source>
        <dbReference type="Pfam" id="PF08797"/>
    </source>
</evidence>
<name>A0A975KBF3_9SPHN</name>
<evidence type="ECO:0000313" key="5">
    <source>
        <dbReference type="EMBL" id="QUT08331.1"/>
    </source>
</evidence>
<proteinExistence type="predicted"/>
<dbReference type="Pfam" id="PF08797">
    <property type="entry name" value="HIRAN"/>
    <property type="match status" value="1"/>
</dbReference>
<evidence type="ECO:0000256" key="2">
    <source>
        <dbReference type="ARBA" id="ARBA00022801"/>
    </source>
</evidence>
<dbReference type="InterPro" id="IPR014905">
    <property type="entry name" value="HIRAN"/>
</dbReference>
<dbReference type="AlphaFoldDB" id="A0A975KBF3"/>
<dbReference type="KEGG" id="spph:KFK14_17770"/>
<feature type="compositionally biased region" description="Basic and acidic residues" evidence="3">
    <location>
        <begin position="90"/>
        <end position="107"/>
    </location>
</feature>
<evidence type="ECO:0000313" key="6">
    <source>
        <dbReference type="Proteomes" id="UP000681425"/>
    </source>
</evidence>
<dbReference type="EMBL" id="CP073910">
    <property type="protein sequence ID" value="QUT08331.1"/>
    <property type="molecule type" value="Genomic_DNA"/>
</dbReference>
<sequence>MCKPGETMVMKREPKNPADSRAIGVYPLRGVQIGYVPAEQAQWIGQHLADIRAVFQRDDTFGAVIRVTFDGTIPTLPVEQGSARPRRFRPRDDDWPPPEPKDDYSDV</sequence>
<dbReference type="GO" id="GO:0008270">
    <property type="term" value="F:zinc ion binding"/>
    <property type="evidence" value="ECO:0007669"/>
    <property type="project" value="InterPro"/>
</dbReference>
<feature type="domain" description="HIRAN" evidence="4">
    <location>
        <begin position="2"/>
        <end position="49"/>
    </location>
</feature>
<accession>A0A975KBF3</accession>
<keyword evidence="2" id="KW-0378">Hydrolase</keyword>
<dbReference type="GO" id="GO:0003676">
    <property type="term" value="F:nucleic acid binding"/>
    <property type="evidence" value="ECO:0007669"/>
    <property type="project" value="InterPro"/>
</dbReference>
<keyword evidence="6" id="KW-1185">Reference proteome</keyword>
<keyword evidence="1" id="KW-0479">Metal-binding</keyword>